<organism evidence="4 5">
    <name type="scientific">Planctomicrobium piriforme</name>
    <dbReference type="NCBI Taxonomy" id="1576369"/>
    <lineage>
        <taxon>Bacteria</taxon>
        <taxon>Pseudomonadati</taxon>
        <taxon>Planctomycetota</taxon>
        <taxon>Planctomycetia</taxon>
        <taxon>Planctomycetales</taxon>
        <taxon>Planctomycetaceae</taxon>
        <taxon>Planctomicrobium</taxon>
    </lineage>
</organism>
<proteinExistence type="predicted"/>
<keyword evidence="4" id="KW-0862">Zinc</keyword>
<dbReference type="PANTHER" id="PTHR33678">
    <property type="entry name" value="BLL1576 PROTEIN"/>
    <property type="match status" value="1"/>
</dbReference>
<dbReference type="PANTHER" id="PTHR33678:SF2">
    <property type="match status" value="1"/>
</dbReference>
<sequence length="474" mass="53908">MPDVASIPLGVPLTAEQARRVYSQGEEAVVFYLMQLSALAAHKPASEQPAPSTPSGMIPAYQKPPAPGSKLGRTKRPGAKPGHVGSRRPPPTRIDRRQTHRAEQCPDCGGPLNRCRQRRTRYVEEIPEDVRVEVTEHTVHRDWCPQCRKRVEPTVPDALPGRRLGHRVIVLSAWLHYALGNTLSQVQAVFQHHLQTTITPGGFLAMWFQLQELLYPWYEQIQREALASAVLHADETGWRVQGKTWWLWCFSSPDVTYYMIDRCRGGPALRKFFSEEYDGVLVSDFWGAYNAIAAGARQKCLVHLLRDLKFVEQYKHPGPGWAEFAKKLRRLIGDAVRLWKRPDVPEEEYRSKRARFDGRLQELLATPAQEVQVRRLHKRLRRHCKELFTFLDHDGVPFDNNHAERAIRPAVIIRKNSYANRSERGADAQAVLMSIYRTLHQRGFAPLATIVSALKTYTLTGQLPPLPQKPAASG</sequence>
<evidence type="ECO:0000259" key="3">
    <source>
        <dbReference type="Pfam" id="PF13005"/>
    </source>
</evidence>
<protein>
    <submittedName>
        <fullName evidence="4">Zinc-finger binding domain of transposase IS66</fullName>
    </submittedName>
</protein>
<keyword evidence="4" id="KW-0863">Zinc-finger</keyword>
<keyword evidence="5" id="KW-1185">Reference proteome</keyword>
<accession>A0A1I3TKL0</accession>
<dbReference type="AlphaFoldDB" id="A0A1I3TKL0"/>
<evidence type="ECO:0000313" key="4">
    <source>
        <dbReference type="EMBL" id="SFJ71764.1"/>
    </source>
</evidence>
<evidence type="ECO:0000259" key="2">
    <source>
        <dbReference type="Pfam" id="PF03050"/>
    </source>
</evidence>
<evidence type="ECO:0000256" key="1">
    <source>
        <dbReference type="SAM" id="MobiDB-lite"/>
    </source>
</evidence>
<dbReference type="STRING" id="1576369.SAMN05421753_1361"/>
<dbReference type="Pfam" id="PF13005">
    <property type="entry name" value="zf-IS66"/>
    <property type="match status" value="1"/>
</dbReference>
<dbReference type="RefSeq" id="WP_092057317.1">
    <property type="nucleotide sequence ID" value="NZ_FOQD01000036.1"/>
</dbReference>
<dbReference type="OrthoDB" id="8241751at2"/>
<dbReference type="InterPro" id="IPR052344">
    <property type="entry name" value="Transposase-related"/>
</dbReference>
<dbReference type="EMBL" id="FOQD01000036">
    <property type="protein sequence ID" value="SFJ71764.1"/>
    <property type="molecule type" value="Genomic_DNA"/>
</dbReference>
<dbReference type="InterPro" id="IPR004291">
    <property type="entry name" value="Transposase_IS66_central"/>
</dbReference>
<name>A0A1I3TKL0_9PLAN</name>
<keyword evidence="4" id="KW-0479">Metal-binding</keyword>
<dbReference type="NCBIfam" id="NF033517">
    <property type="entry name" value="transpos_IS66"/>
    <property type="match status" value="1"/>
</dbReference>
<feature type="domain" description="Transposase IS66 zinc-finger binding" evidence="3">
    <location>
        <begin position="103"/>
        <end position="147"/>
    </location>
</feature>
<feature type="compositionally biased region" description="Basic and acidic residues" evidence="1">
    <location>
        <begin position="93"/>
        <end position="104"/>
    </location>
</feature>
<reference evidence="5" key="1">
    <citation type="submission" date="2016-10" db="EMBL/GenBank/DDBJ databases">
        <authorList>
            <person name="Varghese N."/>
            <person name="Submissions S."/>
        </authorList>
    </citation>
    <scope>NUCLEOTIDE SEQUENCE [LARGE SCALE GENOMIC DNA]</scope>
    <source>
        <strain evidence="5">DSM 26348</strain>
    </source>
</reference>
<evidence type="ECO:0000313" key="5">
    <source>
        <dbReference type="Proteomes" id="UP000199518"/>
    </source>
</evidence>
<feature type="region of interest" description="Disordered" evidence="1">
    <location>
        <begin position="44"/>
        <end position="110"/>
    </location>
</feature>
<dbReference type="Pfam" id="PF03050">
    <property type="entry name" value="DDE_Tnp_IS66"/>
    <property type="match status" value="1"/>
</dbReference>
<dbReference type="GO" id="GO:0008270">
    <property type="term" value="F:zinc ion binding"/>
    <property type="evidence" value="ECO:0007669"/>
    <property type="project" value="UniProtKB-KW"/>
</dbReference>
<gene>
    <name evidence="4" type="ORF">SAMN05421753_1361</name>
</gene>
<dbReference type="InterPro" id="IPR024474">
    <property type="entry name" value="Znf_dom_IS66"/>
</dbReference>
<feature type="domain" description="Transposase IS66 central" evidence="2">
    <location>
        <begin position="165"/>
        <end position="427"/>
    </location>
</feature>
<dbReference type="Proteomes" id="UP000199518">
    <property type="component" value="Unassembled WGS sequence"/>
</dbReference>